<proteinExistence type="predicted"/>
<keyword evidence="3" id="KW-1185">Reference proteome</keyword>
<dbReference type="PROSITE" id="PS51257">
    <property type="entry name" value="PROKAR_LIPOPROTEIN"/>
    <property type="match status" value="1"/>
</dbReference>
<sequence length="246" mass="26510">MNRATGITAAILTASLLLSGCGNQIPDMTEEEQAMIVSYAAEVVERHDSNHPSRLESEEVVELKKEEEAQKEAKKEQLKQEEAAKAEEAKNNEASSSEAAKQKVELTLDDVVGADGFSFSYEGYELDDSYPDTGEETYFAMDATEGQKLLVLKFLAHNVSGEDRELSMASSGVRFKITAGGKTQNALTTMLLNDFSNFSETIPGNGTQELVLICEVPADGSVTEGGSDSIAVIVRNGDKNATISLQ</sequence>
<reference evidence="2 3" key="1">
    <citation type="journal article" date="2021" name="ISME Commun">
        <title>Automated analysis of genomic sequences facilitates high-throughput and comprehensive description of bacteria.</title>
        <authorList>
            <person name="Hitch T.C.A."/>
        </authorList>
    </citation>
    <scope>NUCLEOTIDE SEQUENCE [LARGE SCALE GENOMIC DNA]</scope>
    <source>
        <strain evidence="2 3">Sanger_18</strain>
    </source>
</reference>
<protein>
    <recommendedName>
        <fullName evidence="4">DUF4352 domain-containing protein</fullName>
    </recommendedName>
</protein>
<organism evidence="2 3">
    <name type="scientific">Suilimivivens aceti</name>
    <dbReference type="NCBI Taxonomy" id="2981774"/>
    <lineage>
        <taxon>Bacteria</taxon>
        <taxon>Bacillati</taxon>
        <taxon>Bacillota</taxon>
        <taxon>Clostridia</taxon>
        <taxon>Lachnospirales</taxon>
        <taxon>Lachnospiraceae</taxon>
        <taxon>Suilimivivens</taxon>
    </lineage>
</organism>
<dbReference type="EMBL" id="JAOQKJ010000023">
    <property type="protein sequence ID" value="MCU6745962.1"/>
    <property type="molecule type" value="Genomic_DNA"/>
</dbReference>
<evidence type="ECO:0000256" key="1">
    <source>
        <dbReference type="SAM" id="MobiDB-lite"/>
    </source>
</evidence>
<accession>A0ABT2T7S5</accession>
<evidence type="ECO:0008006" key="4">
    <source>
        <dbReference type="Google" id="ProtNLM"/>
    </source>
</evidence>
<dbReference type="RefSeq" id="WP_262575965.1">
    <property type="nucleotide sequence ID" value="NZ_JAOQKJ010000023.1"/>
</dbReference>
<feature type="region of interest" description="Disordered" evidence="1">
    <location>
        <begin position="47"/>
        <end position="100"/>
    </location>
</feature>
<evidence type="ECO:0000313" key="3">
    <source>
        <dbReference type="Proteomes" id="UP001652432"/>
    </source>
</evidence>
<name>A0ABT2T7S5_9FIRM</name>
<evidence type="ECO:0000313" key="2">
    <source>
        <dbReference type="EMBL" id="MCU6745962.1"/>
    </source>
</evidence>
<feature type="compositionally biased region" description="Basic and acidic residues" evidence="1">
    <location>
        <begin position="47"/>
        <end position="91"/>
    </location>
</feature>
<gene>
    <name evidence="2" type="ORF">OCV77_15950</name>
</gene>
<comment type="caution">
    <text evidence="2">The sequence shown here is derived from an EMBL/GenBank/DDBJ whole genome shotgun (WGS) entry which is preliminary data.</text>
</comment>
<dbReference type="Proteomes" id="UP001652432">
    <property type="component" value="Unassembled WGS sequence"/>
</dbReference>